<accession>A0A9D9HGA3</accession>
<comment type="similarity">
    <text evidence="2 7">Belongs to the ExbD/TolR family.</text>
</comment>
<reference evidence="9" key="1">
    <citation type="submission" date="2020-10" db="EMBL/GenBank/DDBJ databases">
        <authorList>
            <person name="Gilroy R."/>
        </authorList>
    </citation>
    <scope>NUCLEOTIDE SEQUENCE</scope>
    <source>
        <strain evidence="9">20514</strain>
    </source>
</reference>
<proteinExistence type="inferred from homology"/>
<keyword evidence="7" id="KW-0813">Transport</keyword>
<evidence type="ECO:0000256" key="6">
    <source>
        <dbReference type="ARBA" id="ARBA00023136"/>
    </source>
</evidence>
<keyword evidence="3" id="KW-1003">Cell membrane</keyword>
<sequence>MAKFGNSGSKKEVPGLTTASMSDIVFMLLFFFMVTTSMRETENKVMVNLPEASEVAKLERKDLTSYINIGSPIASLQKMYGTDARIQLNDSFKTVDEIRDFIAAERDAMSEVDRQYMTVSIRADADVRMGIITDVKQELRRCSALKIMYAARKPAQ</sequence>
<name>A0A9D9HGA3_9BACT</name>
<comment type="caution">
    <text evidence="9">The sequence shown here is derived from an EMBL/GenBank/DDBJ whole genome shotgun (WGS) entry which is preliminary data.</text>
</comment>
<evidence type="ECO:0000313" key="9">
    <source>
        <dbReference type="EMBL" id="MBO8448862.1"/>
    </source>
</evidence>
<protein>
    <submittedName>
        <fullName evidence="9">Biopolymer transporter ExbD</fullName>
    </submittedName>
</protein>
<evidence type="ECO:0000256" key="5">
    <source>
        <dbReference type="ARBA" id="ARBA00022989"/>
    </source>
</evidence>
<evidence type="ECO:0000256" key="8">
    <source>
        <dbReference type="SAM" id="Phobius"/>
    </source>
</evidence>
<evidence type="ECO:0000256" key="4">
    <source>
        <dbReference type="ARBA" id="ARBA00022692"/>
    </source>
</evidence>
<evidence type="ECO:0000313" key="10">
    <source>
        <dbReference type="Proteomes" id="UP000810252"/>
    </source>
</evidence>
<keyword evidence="5 8" id="KW-1133">Transmembrane helix</keyword>
<reference evidence="9" key="2">
    <citation type="journal article" date="2021" name="PeerJ">
        <title>Extensive microbial diversity within the chicken gut microbiome revealed by metagenomics and culture.</title>
        <authorList>
            <person name="Gilroy R."/>
            <person name="Ravi A."/>
            <person name="Getino M."/>
            <person name="Pursley I."/>
            <person name="Horton D.L."/>
            <person name="Alikhan N.F."/>
            <person name="Baker D."/>
            <person name="Gharbi K."/>
            <person name="Hall N."/>
            <person name="Watson M."/>
            <person name="Adriaenssens E.M."/>
            <person name="Foster-Nyarko E."/>
            <person name="Jarju S."/>
            <person name="Secka A."/>
            <person name="Antonio M."/>
            <person name="Oren A."/>
            <person name="Chaudhuri R.R."/>
            <person name="La Ragione R."/>
            <person name="Hildebrand F."/>
            <person name="Pallen M.J."/>
        </authorList>
    </citation>
    <scope>NUCLEOTIDE SEQUENCE</scope>
    <source>
        <strain evidence="9">20514</strain>
    </source>
</reference>
<comment type="subcellular location">
    <subcellularLocation>
        <location evidence="1">Cell membrane</location>
        <topology evidence="1">Single-pass membrane protein</topology>
    </subcellularLocation>
    <subcellularLocation>
        <location evidence="7">Cell membrane</location>
        <topology evidence="7">Single-pass type II membrane protein</topology>
    </subcellularLocation>
</comment>
<keyword evidence="4 7" id="KW-0812">Transmembrane</keyword>
<dbReference type="AlphaFoldDB" id="A0A9D9HGA3"/>
<dbReference type="PANTHER" id="PTHR30558:SF3">
    <property type="entry name" value="BIOPOLYMER TRANSPORT PROTEIN EXBD-RELATED"/>
    <property type="match status" value="1"/>
</dbReference>
<dbReference type="EMBL" id="JADIMQ010000088">
    <property type="protein sequence ID" value="MBO8448862.1"/>
    <property type="molecule type" value="Genomic_DNA"/>
</dbReference>
<dbReference type="PANTHER" id="PTHR30558">
    <property type="entry name" value="EXBD MEMBRANE COMPONENT OF PMF-DRIVEN MACROMOLECULE IMPORT SYSTEM"/>
    <property type="match status" value="1"/>
</dbReference>
<dbReference type="Pfam" id="PF02472">
    <property type="entry name" value="ExbD"/>
    <property type="match status" value="1"/>
</dbReference>
<gene>
    <name evidence="9" type="ORF">IAC29_06285</name>
</gene>
<feature type="transmembrane region" description="Helical" evidence="8">
    <location>
        <begin position="15"/>
        <end position="34"/>
    </location>
</feature>
<keyword evidence="7" id="KW-0653">Protein transport</keyword>
<evidence type="ECO:0000256" key="1">
    <source>
        <dbReference type="ARBA" id="ARBA00004162"/>
    </source>
</evidence>
<evidence type="ECO:0000256" key="7">
    <source>
        <dbReference type="RuleBase" id="RU003879"/>
    </source>
</evidence>
<organism evidence="9 10">
    <name type="scientific">Candidatus Cryptobacteroides merdigallinarum</name>
    <dbReference type="NCBI Taxonomy" id="2840770"/>
    <lineage>
        <taxon>Bacteria</taxon>
        <taxon>Pseudomonadati</taxon>
        <taxon>Bacteroidota</taxon>
        <taxon>Bacteroidia</taxon>
        <taxon>Bacteroidales</taxon>
        <taxon>Candidatus Cryptobacteroides</taxon>
    </lineage>
</organism>
<dbReference type="GO" id="GO:0022857">
    <property type="term" value="F:transmembrane transporter activity"/>
    <property type="evidence" value="ECO:0007669"/>
    <property type="project" value="InterPro"/>
</dbReference>
<evidence type="ECO:0000256" key="2">
    <source>
        <dbReference type="ARBA" id="ARBA00005811"/>
    </source>
</evidence>
<dbReference type="GO" id="GO:0015031">
    <property type="term" value="P:protein transport"/>
    <property type="evidence" value="ECO:0007669"/>
    <property type="project" value="UniProtKB-KW"/>
</dbReference>
<dbReference type="InterPro" id="IPR003400">
    <property type="entry name" value="ExbD"/>
</dbReference>
<dbReference type="GO" id="GO:0005886">
    <property type="term" value="C:plasma membrane"/>
    <property type="evidence" value="ECO:0007669"/>
    <property type="project" value="UniProtKB-SubCell"/>
</dbReference>
<evidence type="ECO:0000256" key="3">
    <source>
        <dbReference type="ARBA" id="ARBA00022475"/>
    </source>
</evidence>
<keyword evidence="6 8" id="KW-0472">Membrane</keyword>
<dbReference type="Proteomes" id="UP000810252">
    <property type="component" value="Unassembled WGS sequence"/>
</dbReference>